<evidence type="ECO:0000313" key="7">
    <source>
        <dbReference type="EMBL" id="MBY0097343.1"/>
    </source>
</evidence>
<dbReference type="SUPFAM" id="SSF88659">
    <property type="entry name" value="Sigma3 and sigma4 domains of RNA polymerase sigma factors"/>
    <property type="match status" value="1"/>
</dbReference>
<dbReference type="CDD" id="cd06171">
    <property type="entry name" value="Sigma70_r4"/>
    <property type="match status" value="1"/>
</dbReference>
<dbReference type="Pfam" id="PF08281">
    <property type="entry name" value="Sigma70_r4_2"/>
    <property type="match status" value="1"/>
</dbReference>
<keyword evidence="2" id="KW-0805">Transcription regulation</keyword>
<feature type="domain" description="RNA polymerase sigma factor 70 region 4 type 2" evidence="6">
    <location>
        <begin position="114"/>
        <end position="164"/>
    </location>
</feature>
<dbReference type="InterPro" id="IPR036388">
    <property type="entry name" value="WH-like_DNA-bd_sf"/>
</dbReference>
<dbReference type="PANTHER" id="PTHR43133:SF51">
    <property type="entry name" value="RNA POLYMERASE SIGMA FACTOR"/>
    <property type="match status" value="1"/>
</dbReference>
<dbReference type="Pfam" id="PF04542">
    <property type="entry name" value="Sigma70_r2"/>
    <property type="match status" value="1"/>
</dbReference>
<dbReference type="SUPFAM" id="SSF88946">
    <property type="entry name" value="Sigma2 domain of RNA polymerase sigma factors"/>
    <property type="match status" value="1"/>
</dbReference>
<reference evidence="7 8" key="1">
    <citation type="submission" date="2020-07" db="EMBL/GenBank/DDBJ databases">
        <title>Fungal Genomes of the International Space Station.</title>
        <authorList>
            <person name="Seuylemezian A."/>
            <person name="Singh N.K."/>
            <person name="Wood J."/>
            <person name="Venkateswaran K."/>
        </authorList>
    </citation>
    <scope>NUCLEOTIDE SEQUENCE [LARGE SCALE GENOMIC DNA]</scope>
    <source>
        <strain evidence="7 8">PL-B2</strain>
    </source>
</reference>
<dbReference type="InterPro" id="IPR013249">
    <property type="entry name" value="RNA_pol_sigma70_r4_t2"/>
</dbReference>
<comment type="similarity">
    <text evidence="1">Belongs to the sigma-70 factor family. ECF subfamily.</text>
</comment>
<dbReference type="InterPro" id="IPR013324">
    <property type="entry name" value="RNA_pol_sigma_r3/r4-like"/>
</dbReference>
<comment type="caution">
    <text evidence="7">The sequence shown here is derived from an EMBL/GenBank/DDBJ whole genome shotgun (WGS) entry which is preliminary data.</text>
</comment>
<evidence type="ECO:0000313" key="8">
    <source>
        <dbReference type="Proteomes" id="UP000769780"/>
    </source>
</evidence>
<accession>A0ABS7K590</accession>
<evidence type="ECO:0000259" key="5">
    <source>
        <dbReference type="Pfam" id="PF04542"/>
    </source>
</evidence>
<dbReference type="Proteomes" id="UP000769780">
    <property type="component" value="Unassembled WGS sequence"/>
</dbReference>
<dbReference type="InterPro" id="IPR013325">
    <property type="entry name" value="RNA_pol_sigma_r2"/>
</dbReference>
<evidence type="ECO:0000256" key="3">
    <source>
        <dbReference type="ARBA" id="ARBA00023082"/>
    </source>
</evidence>
<evidence type="ECO:0000256" key="4">
    <source>
        <dbReference type="ARBA" id="ARBA00023163"/>
    </source>
</evidence>
<organism evidence="7 8">
    <name type="scientific">Mesobacillus maritimus</name>
    <dbReference type="NCBI Taxonomy" id="1643336"/>
    <lineage>
        <taxon>Bacteria</taxon>
        <taxon>Bacillati</taxon>
        <taxon>Bacillota</taxon>
        <taxon>Bacilli</taxon>
        <taxon>Bacillales</taxon>
        <taxon>Bacillaceae</taxon>
        <taxon>Mesobacillus</taxon>
    </lineage>
</organism>
<dbReference type="PANTHER" id="PTHR43133">
    <property type="entry name" value="RNA POLYMERASE ECF-TYPE SIGMA FACTO"/>
    <property type="match status" value="1"/>
</dbReference>
<gene>
    <name evidence="7" type="ORF">H0185_11110</name>
</gene>
<keyword evidence="8" id="KW-1185">Reference proteome</keyword>
<sequence>MAVILERIHKAQNGDDEAFLELFQKYEQDLYRMAFVYVKNQDDALDVLQETAYKAFKNIETLREPRYLKTWLIKIAISCATDLIRKRKNVVYLNQTDMELASKDSTDVTMTITMQQILETLDELEKSIVFLKYYSELTFKEIAELKDLPLGTVKTTLYRALAKLRVEMKGADLL</sequence>
<evidence type="ECO:0000256" key="1">
    <source>
        <dbReference type="ARBA" id="ARBA00010641"/>
    </source>
</evidence>
<protein>
    <submittedName>
        <fullName evidence="7">Sigma-70 family RNA polymerase sigma factor</fullName>
    </submittedName>
</protein>
<keyword evidence="4" id="KW-0804">Transcription</keyword>
<dbReference type="Gene3D" id="1.10.1740.10">
    <property type="match status" value="1"/>
</dbReference>
<dbReference type="Gene3D" id="1.10.10.10">
    <property type="entry name" value="Winged helix-like DNA-binding domain superfamily/Winged helix DNA-binding domain"/>
    <property type="match status" value="1"/>
</dbReference>
<dbReference type="InterPro" id="IPR039425">
    <property type="entry name" value="RNA_pol_sigma-70-like"/>
</dbReference>
<dbReference type="InterPro" id="IPR007627">
    <property type="entry name" value="RNA_pol_sigma70_r2"/>
</dbReference>
<name>A0ABS7K590_9BACI</name>
<evidence type="ECO:0000256" key="2">
    <source>
        <dbReference type="ARBA" id="ARBA00023015"/>
    </source>
</evidence>
<keyword evidence="3" id="KW-0731">Sigma factor</keyword>
<dbReference type="InterPro" id="IPR014284">
    <property type="entry name" value="RNA_pol_sigma-70_dom"/>
</dbReference>
<evidence type="ECO:0000259" key="6">
    <source>
        <dbReference type="Pfam" id="PF08281"/>
    </source>
</evidence>
<dbReference type="EMBL" id="JACWFH010000012">
    <property type="protein sequence ID" value="MBY0097343.1"/>
    <property type="molecule type" value="Genomic_DNA"/>
</dbReference>
<dbReference type="NCBIfam" id="TIGR02937">
    <property type="entry name" value="sigma70-ECF"/>
    <property type="match status" value="1"/>
</dbReference>
<feature type="domain" description="RNA polymerase sigma-70 region 2" evidence="5">
    <location>
        <begin position="22"/>
        <end position="88"/>
    </location>
</feature>
<proteinExistence type="inferred from homology"/>